<dbReference type="Gene3D" id="3.40.50.20">
    <property type="match status" value="1"/>
</dbReference>
<dbReference type="KEGG" id="caul:KCG34_15720"/>
<keyword evidence="4" id="KW-1185">Reference proteome</keyword>
<dbReference type="EMBL" id="CP073078">
    <property type="protein sequence ID" value="QUD86533.1"/>
    <property type="molecule type" value="Genomic_DNA"/>
</dbReference>
<keyword evidence="1" id="KW-0067">ATP-binding</keyword>
<dbReference type="GO" id="GO:0005524">
    <property type="term" value="F:ATP binding"/>
    <property type="evidence" value="ECO:0007669"/>
    <property type="project" value="UniProtKB-UniRule"/>
</dbReference>
<dbReference type="Proteomes" id="UP000676409">
    <property type="component" value="Chromosome"/>
</dbReference>
<accession>A0A975FW26</accession>
<dbReference type="InterPro" id="IPR013815">
    <property type="entry name" value="ATP_grasp_subdomain_1"/>
</dbReference>
<dbReference type="GO" id="GO:0046872">
    <property type="term" value="F:metal ion binding"/>
    <property type="evidence" value="ECO:0007669"/>
    <property type="project" value="InterPro"/>
</dbReference>
<dbReference type="PROSITE" id="PS50975">
    <property type="entry name" value="ATP_GRASP"/>
    <property type="match status" value="1"/>
</dbReference>
<dbReference type="PANTHER" id="PTHR39217">
    <property type="match status" value="1"/>
</dbReference>
<dbReference type="InterPro" id="IPR011761">
    <property type="entry name" value="ATP-grasp"/>
</dbReference>
<evidence type="ECO:0000256" key="1">
    <source>
        <dbReference type="PROSITE-ProRule" id="PRU00409"/>
    </source>
</evidence>
<dbReference type="SUPFAM" id="SSF56059">
    <property type="entry name" value="Glutathione synthetase ATP-binding domain-like"/>
    <property type="match status" value="1"/>
</dbReference>
<evidence type="ECO:0000313" key="3">
    <source>
        <dbReference type="EMBL" id="QUD86533.1"/>
    </source>
</evidence>
<keyword evidence="1" id="KW-0547">Nucleotide-binding</keyword>
<proteinExistence type="predicted"/>
<protein>
    <submittedName>
        <fullName evidence="3">Transporter</fullName>
    </submittedName>
</protein>
<evidence type="ECO:0000313" key="4">
    <source>
        <dbReference type="Proteomes" id="UP000676409"/>
    </source>
</evidence>
<evidence type="ECO:0000259" key="2">
    <source>
        <dbReference type="PROSITE" id="PS50975"/>
    </source>
</evidence>
<dbReference type="AlphaFoldDB" id="A0A975FW26"/>
<dbReference type="Gene3D" id="3.30.470.20">
    <property type="entry name" value="ATP-grasp fold, B domain"/>
    <property type="match status" value="1"/>
</dbReference>
<feature type="domain" description="ATP-grasp" evidence="2">
    <location>
        <begin position="100"/>
        <end position="284"/>
    </location>
</feature>
<dbReference type="Gene3D" id="3.30.1490.20">
    <property type="entry name" value="ATP-grasp fold, A domain"/>
    <property type="match status" value="1"/>
</dbReference>
<dbReference type="PANTHER" id="PTHR39217:SF1">
    <property type="entry name" value="GLUTATHIONE SYNTHETASE"/>
    <property type="match status" value="1"/>
</dbReference>
<sequence length="284" mass="30666">MMRLLLLTPAPDEPRFAAIASELAERLSAPLRPEGIEVTTRSWTEAGDLAGFDAVTPLLAWGYHSREREWRTLLDRLDEGGVRAVNSVEVLSWNTQKTYLAELEEAGAPIVPTLFVDRLTPAAVAEAHERFGQDLIVKPQVSGGSFGTIRLPHGGSLAGGPPGPAMLQPFLPAVAEEGELSLLYFGGAFSHAIAKVASAGDFRVQYQYGGAYRAIEADAEMRRVASQVLEAAGQPLAYARIDLIRAPDGELRLMELEAIEPDLYLDLAPDRGGGFAKAMRAAMR</sequence>
<organism evidence="3 4">
    <name type="scientific">Phenylobacterium montanum</name>
    <dbReference type="NCBI Taxonomy" id="2823693"/>
    <lineage>
        <taxon>Bacteria</taxon>
        <taxon>Pseudomonadati</taxon>
        <taxon>Pseudomonadota</taxon>
        <taxon>Alphaproteobacteria</taxon>
        <taxon>Caulobacterales</taxon>
        <taxon>Caulobacteraceae</taxon>
        <taxon>Phenylobacterium</taxon>
    </lineage>
</organism>
<name>A0A975FW26_9CAUL</name>
<dbReference type="InterPro" id="IPR053191">
    <property type="entry name" value="DcsG_Biosynth_Enzyme"/>
</dbReference>
<reference evidence="3" key="1">
    <citation type="submission" date="2021-04" db="EMBL/GenBank/DDBJ databases">
        <title>The complete genome sequence of Caulobacter sp. S6.</title>
        <authorList>
            <person name="Tang Y."/>
            <person name="Ouyang W."/>
            <person name="Liu Q."/>
            <person name="Huang B."/>
            <person name="Guo Z."/>
            <person name="Lei P."/>
        </authorList>
    </citation>
    <scope>NUCLEOTIDE SEQUENCE</scope>
    <source>
        <strain evidence="3">S6</strain>
    </source>
</reference>
<gene>
    <name evidence="3" type="ORF">KCG34_15720</name>
</gene>